<dbReference type="EMBL" id="FOEF01000010">
    <property type="protein sequence ID" value="SEP46377.1"/>
    <property type="molecule type" value="Genomic_DNA"/>
</dbReference>
<evidence type="ECO:0000259" key="1">
    <source>
        <dbReference type="Pfam" id="PF19809"/>
    </source>
</evidence>
<dbReference type="RefSeq" id="WP_091619697.1">
    <property type="nucleotide sequence ID" value="NZ_FOEF01000010.1"/>
</dbReference>
<evidence type="ECO:0000313" key="2">
    <source>
        <dbReference type="EMBL" id="SEP46377.1"/>
    </source>
</evidence>
<dbReference type="Proteomes" id="UP000198582">
    <property type="component" value="Unassembled WGS sequence"/>
</dbReference>
<organism evidence="2 3">
    <name type="scientific">Amycolatopsis saalfeldensis</name>
    <dbReference type="NCBI Taxonomy" id="394193"/>
    <lineage>
        <taxon>Bacteria</taxon>
        <taxon>Bacillati</taxon>
        <taxon>Actinomycetota</taxon>
        <taxon>Actinomycetes</taxon>
        <taxon>Pseudonocardiales</taxon>
        <taxon>Pseudonocardiaceae</taxon>
        <taxon>Amycolatopsis</taxon>
    </lineage>
</organism>
<dbReference type="InterPro" id="IPR046259">
    <property type="entry name" value="DUF6292"/>
</dbReference>
<gene>
    <name evidence="2" type="ORF">SAMN04489732_110245</name>
</gene>
<feature type="domain" description="DUF6292" evidence="1">
    <location>
        <begin position="28"/>
        <end position="113"/>
    </location>
</feature>
<name>A0A1H8Y2U8_9PSEU</name>
<dbReference type="Pfam" id="PF19809">
    <property type="entry name" value="DUF6292"/>
    <property type="match status" value="1"/>
</dbReference>
<keyword evidence="3" id="KW-1185">Reference proteome</keyword>
<reference evidence="2 3" key="1">
    <citation type="submission" date="2016-10" db="EMBL/GenBank/DDBJ databases">
        <authorList>
            <person name="de Groot N.N."/>
        </authorList>
    </citation>
    <scope>NUCLEOTIDE SEQUENCE [LARGE SCALE GENOMIC DNA]</scope>
    <source>
        <strain evidence="2 3">DSM 44993</strain>
    </source>
</reference>
<accession>A0A1H8Y2U8</accession>
<dbReference type="AlphaFoldDB" id="A0A1H8Y2U8"/>
<protein>
    <recommendedName>
        <fullName evidence="1">DUF6292 domain-containing protein</fullName>
    </recommendedName>
</protein>
<proteinExistence type="predicted"/>
<dbReference type="STRING" id="394193.SAMN04489732_110245"/>
<evidence type="ECO:0000313" key="3">
    <source>
        <dbReference type="Proteomes" id="UP000198582"/>
    </source>
</evidence>
<sequence>MLLSRPDLLSDLPEGDGHQVLRSALAGYVSAVAAAVGVPPEGTSFEVTDTVTAYLGLSRRAVQYPGRDLMLVWSARQGWAVSVETRPNEVPLVLSRLGGDVVPAPEAVGRFVTEVVSRTGGTPLSAPPARVAADDEDLAARMLLRAGQT</sequence>
<dbReference type="OrthoDB" id="4190452at2"/>